<dbReference type="STRING" id="1296121.A0A1A5ZVU7"/>
<dbReference type="RefSeq" id="XP_018259772.1">
    <property type="nucleotide sequence ID" value="XM_018411104.1"/>
</dbReference>
<keyword evidence="4" id="KW-1185">Reference proteome</keyword>
<dbReference type="PIRSF" id="PIRSF001359">
    <property type="entry name" value="F_bP_aldolase_II"/>
    <property type="match status" value="1"/>
</dbReference>
<dbReference type="EMBL" id="KI894036">
    <property type="protein sequence ID" value="OBR81930.1"/>
    <property type="molecule type" value="Genomic_DNA"/>
</dbReference>
<comment type="function">
    <text evidence="1">Catalyzes the aldol condensation of dihydroxyacetone phosphate (DHAP or glycerone-phosphate) with glyceraldehyde 3-phosphate (G3P) to form fructose 1,6-bisphosphate (FBP) in gluconeogenesis and the reverse reaction in glycolysis.</text>
</comment>
<keyword evidence="1" id="KW-0479">Metal-binding</keyword>
<dbReference type="InterPro" id="IPR013785">
    <property type="entry name" value="Aldolase_TIM"/>
</dbReference>
<dbReference type="UniPathway" id="UPA00109">
    <property type="reaction ID" value="UER00183"/>
</dbReference>
<dbReference type="GeneID" id="28971539"/>
<sequence length="292" mass="31171">MSVSNNLTLDILAKAEAGGYGVVAQTCYDAGMAKGLVRAAERNKSPAILQLFPITLQAGGGALLQYCVKLAHDASVPISVHLDHATDAAHLELSIGLAEKEGIKFDSIMVDASHADNEAENIAIAVPYIKRCVAQGIATEVELGRLEGGEAGLREITGGMLTDPANAETFMKETGAHILAPSYGNLHGSYKFIGGPKYKLDILTDLQQRFKGRTPYLCAHGTDELPDELFKDLVKSGVSKFNINSWARDPYVETLSQALASKAFPDAEEEAVEAFAKVCDRFMNLLGSSGKA</sequence>
<dbReference type="KEGG" id="kdj:28971539"/>
<dbReference type="VEuPathDB" id="FungiDB:I303_07840"/>
<dbReference type="Proteomes" id="UP000078595">
    <property type="component" value="Chromosome 10"/>
</dbReference>
<protein>
    <recommendedName>
        <fullName evidence="1">Fructose-bisphosphate aldolase</fullName>
        <shortName evidence="1">FBP aldolase</shortName>
        <ecNumber evidence="1">4.1.2.13</ecNumber>
    </recommendedName>
</protein>
<organism evidence="2">
    <name type="scientific">Kwoniella dejecticola CBS 10117</name>
    <dbReference type="NCBI Taxonomy" id="1296121"/>
    <lineage>
        <taxon>Eukaryota</taxon>
        <taxon>Fungi</taxon>
        <taxon>Dikarya</taxon>
        <taxon>Basidiomycota</taxon>
        <taxon>Agaricomycotina</taxon>
        <taxon>Tremellomycetes</taxon>
        <taxon>Tremellales</taxon>
        <taxon>Cryptococcaceae</taxon>
        <taxon>Kwoniella</taxon>
    </lineage>
</organism>
<comment type="catalytic activity">
    <reaction evidence="1">
        <text>beta-D-fructose 1,6-bisphosphate = D-glyceraldehyde 3-phosphate + dihydroxyacetone phosphate</text>
        <dbReference type="Rhea" id="RHEA:14729"/>
        <dbReference type="ChEBI" id="CHEBI:32966"/>
        <dbReference type="ChEBI" id="CHEBI:57642"/>
        <dbReference type="ChEBI" id="CHEBI:59776"/>
        <dbReference type="EC" id="4.1.2.13"/>
    </reaction>
</comment>
<dbReference type="EC" id="4.1.2.13" evidence="1"/>
<reference evidence="3" key="2">
    <citation type="submission" date="2013-07" db="EMBL/GenBank/DDBJ databases">
        <authorList>
            <consortium name="The Broad Institute Genome Sequencing Platform"/>
            <person name="Cuomo C."/>
            <person name="Litvintseva A."/>
            <person name="Chen Y."/>
            <person name="Heitman J."/>
            <person name="Sun S."/>
            <person name="Springer D."/>
            <person name="Dromer F."/>
            <person name="Young S.K."/>
            <person name="Zeng Q."/>
            <person name="Gargeya S."/>
            <person name="Fitzgerald M."/>
            <person name="Abouelleil A."/>
            <person name="Alvarado L."/>
            <person name="Berlin A.M."/>
            <person name="Chapman S.B."/>
            <person name="Dewar J."/>
            <person name="Goldberg J."/>
            <person name="Griggs A."/>
            <person name="Gujja S."/>
            <person name="Hansen M."/>
            <person name="Howarth C."/>
            <person name="Imamovic A."/>
            <person name="Larimer J."/>
            <person name="McCowan C."/>
            <person name="Murphy C."/>
            <person name="Pearson M."/>
            <person name="Priest M."/>
            <person name="Roberts A."/>
            <person name="Saif S."/>
            <person name="Shea T."/>
            <person name="Sykes S."/>
            <person name="Wortman J."/>
            <person name="Nusbaum C."/>
            <person name="Birren B."/>
        </authorList>
    </citation>
    <scope>NUCLEOTIDE SEQUENCE</scope>
    <source>
        <strain evidence="3">CBS 10117</strain>
    </source>
</reference>
<keyword evidence="1" id="KW-0324">Glycolysis</keyword>
<dbReference type="GO" id="GO:0008270">
    <property type="term" value="F:zinc ion binding"/>
    <property type="evidence" value="ECO:0007669"/>
    <property type="project" value="UniProtKB-UniRule"/>
</dbReference>
<dbReference type="PANTHER" id="PTHR30304:SF0">
    <property type="entry name" value="D-TAGATOSE-1,6-BISPHOSPHATE ALDOLASE SUBUNIT GATY-RELATED"/>
    <property type="match status" value="1"/>
</dbReference>
<dbReference type="OrthoDB" id="2558351at2759"/>
<reference evidence="3" key="3">
    <citation type="submission" date="2024-02" db="EMBL/GenBank/DDBJ databases">
        <title>Comparative genomics of Cryptococcus and Kwoniella reveals pathogenesis evolution and contrasting modes of karyotype evolution via chromosome fusion or intercentromeric recombination.</title>
        <authorList>
            <person name="Coelho M.A."/>
            <person name="David-Palma M."/>
            <person name="Shea T."/>
            <person name="Bowers K."/>
            <person name="McGinley-Smith S."/>
            <person name="Mohammad A.W."/>
            <person name="Gnirke A."/>
            <person name="Yurkov A.M."/>
            <person name="Nowrousian M."/>
            <person name="Sun S."/>
            <person name="Cuomo C.A."/>
            <person name="Heitman J."/>
        </authorList>
    </citation>
    <scope>NUCLEOTIDE SEQUENCE</scope>
    <source>
        <strain evidence="3">CBS 10117</strain>
    </source>
</reference>
<keyword evidence="1" id="KW-0456">Lyase</keyword>
<dbReference type="InterPro" id="IPR000771">
    <property type="entry name" value="FBA_II"/>
</dbReference>
<name>A0A1A5ZVU7_9TREE</name>
<dbReference type="GO" id="GO:0006096">
    <property type="term" value="P:glycolytic process"/>
    <property type="evidence" value="ECO:0007669"/>
    <property type="project" value="UniProtKB-UniPathway"/>
</dbReference>
<proteinExistence type="inferred from homology"/>
<evidence type="ECO:0000313" key="4">
    <source>
        <dbReference type="Proteomes" id="UP000078595"/>
    </source>
</evidence>
<gene>
    <name evidence="2" type="ORF">I303_07840</name>
    <name evidence="3" type="ORF">I303_107836</name>
</gene>
<dbReference type="Gene3D" id="3.20.20.70">
    <property type="entry name" value="Aldolase class I"/>
    <property type="match status" value="1"/>
</dbReference>
<dbReference type="AlphaFoldDB" id="A0A1A5ZVU7"/>
<evidence type="ECO:0000256" key="1">
    <source>
        <dbReference type="RuleBase" id="RU366023"/>
    </source>
</evidence>
<comment type="similarity">
    <text evidence="1">Belongs to the class II fructose-bisphosphate aldolase family.</text>
</comment>
<dbReference type="GO" id="GO:0004332">
    <property type="term" value="F:fructose-bisphosphate aldolase activity"/>
    <property type="evidence" value="ECO:0007669"/>
    <property type="project" value="UniProtKB-EC"/>
</dbReference>
<dbReference type="SUPFAM" id="SSF51569">
    <property type="entry name" value="Aldolase"/>
    <property type="match status" value="1"/>
</dbReference>
<dbReference type="EMBL" id="CP144539">
    <property type="protein sequence ID" value="WWC65222.1"/>
    <property type="molecule type" value="Genomic_DNA"/>
</dbReference>
<evidence type="ECO:0000313" key="2">
    <source>
        <dbReference type="EMBL" id="OBR81930.1"/>
    </source>
</evidence>
<keyword evidence="1" id="KW-0862">Zinc</keyword>
<comment type="cofactor">
    <cofactor evidence="1">
        <name>Zn(2+)</name>
        <dbReference type="ChEBI" id="CHEBI:29105"/>
    </cofactor>
    <text evidence="1">Binds 2 Zn(2+) ions per subunit. One is catalytic and the other provides a structural contribution.</text>
</comment>
<comment type="pathway">
    <text evidence="1">Carbohydrate degradation; glycolysis; D-glyceraldehyde 3-phosphate and glycerone phosphate from D-glucose: step 4/4.</text>
</comment>
<evidence type="ECO:0000313" key="3">
    <source>
        <dbReference type="EMBL" id="WWC65222.1"/>
    </source>
</evidence>
<accession>A0A1A5ZVU7</accession>
<dbReference type="InterPro" id="IPR050246">
    <property type="entry name" value="Class_II_FBP_aldolase"/>
</dbReference>
<dbReference type="Pfam" id="PF01116">
    <property type="entry name" value="F_bP_aldolase"/>
    <property type="match status" value="1"/>
</dbReference>
<dbReference type="PANTHER" id="PTHR30304">
    <property type="entry name" value="D-TAGATOSE-1,6-BISPHOSPHATE ALDOLASE"/>
    <property type="match status" value="1"/>
</dbReference>
<reference evidence="2" key="1">
    <citation type="submission" date="2013-07" db="EMBL/GenBank/DDBJ databases">
        <title>The Genome Sequence of Cryptococcus dejecticola CBS10117.</title>
        <authorList>
            <consortium name="The Broad Institute Genome Sequencing Platform"/>
            <person name="Cuomo C."/>
            <person name="Litvintseva A."/>
            <person name="Chen Y."/>
            <person name="Heitman J."/>
            <person name="Sun S."/>
            <person name="Springer D."/>
            <person name="Dromer F."/>
            <person name="Young S.K."/>
            <person name="Zeng Q."/>
            <person name="Gargeya S."/>
            <person name="Fitzgerald M."/>
            <person name="Abouelleil A."/>
            <person name="Alvarado L."/>
            <person name="Berlin A.M."/>
            <person name="Chapman S.B."/>
            <person name="Dewar J."/>
            <person name="Goldberg J."/>
            <person name="Griggs A."/>
            <person name="Gujja S."/>
            <person name="Hansen M."/>
            <person name="Howarth C."/>
            <person name="Imamovic A."/>
            <person name="Larimer J."/>
            <person name="McCowan C."/>
            <person name="Murphy C."/>
            <person name="Pearson M."/>
            <person name="Priest M."/>
            <person name="Roberts A."/>
            <person name="Saif S."/>
            <person name="Shea T."/>
            <person name="Sykes S."/>
            <person name="Wortman J."/>
            <person name="Nusbaum C."/>
            <person name="Birren B."/>
        </authorList>
    </citation>
    <scope>NUCLEOTIDE SEQUENCE [LARGE SCALE GENOMIC DNA]</scope>
    <source>
        <strain evidence="2">CBS 10117</strain>
    </source>
</reference>